<protein>
    <recommendedName>
        <fullName evidence="2">Replication protein A 70 kDa DNA-binding subunit B/D first OB fold domain-containing protein</fullName>
    </recommendedName>
</protein>
<gene>
    <name evidence="3" type="ORF">LSAT_V11C200053830</name>
</gene>
<evidence type="ECO:0000259" key="2">
    <source>
        <dbReference type="Pfam" id="PF02721"/>
    </source>
</evidence>
<evidence type="ECO:0000313" key="4">
    <source>
        <dbReference type="Proteomes" id="UP000235145"/>
    </source>
</evidence>
<dbReference type="Pfam" id="PF02721">
    <property type="entry name" value="DUF223"/>
    <property type="match status" value="1"/>
</dbReference>
<accession>A0A9R1W8Z7</accession>
<reference evidence="3 4" key="1">
    <citation type="journal article" date="2017" name="Nat. Commun.">
        <title>Genome assembly with in vitro proximity ligation data and whole-genome triplication in lettuce.</title>
        <authorList>
            <person name="Reyes-Chin-Wo S."/>
            <person name="Wang Z."/>
            <person name="Yang X."/>
            <person name="Kozik A."/>
            <person name="Arikit S."/>
            <person name="Song C."/>
            <person name="Xia L."/>
            <person name="Froenicke L."/>
            <person name="Lavelle D.O."/>
            <person name="Truco M.J."/>
            <person name="Xia R."/>
            <person name="Zhu S."/>
            <person name="Xu C."/>
            <person name="Xu H."/>
            <person name="Xu X."/>
            <person name="Cox K."/>
            <person name="Korf I."/>
            <person name="Meyers B.C."/>
            <person name="Michelmore R.W."/>
        </authorList>
    </citation>
    <scope>NUCLEOTIDE SEQUENCE [LARGE SCALE GENOMIC DNA]</scope>
    <source>
        <strain evidence="4">cv. Salinas</strain>
        <tissue evidence="3">Seedlings</tissue>
    </source>
</reference>
<dbReference type="Proteomes" id="UP000235145">
    <property type="component" value="Unassembled WGS sequence"/>
</dbReference>
<keyword evidence="1" id="KW-0472">Membrane</keyword>
<keyword evidence="1" id="KW-1133">Transmembrane helix</keyword>
<proteinExistence type="predicted"/>
<dbReference type="InterPro" id="IPR012340">
    <property type="entry name" value="NA-bd_OB-fold"/>
</dbReference>
<keyword evidence="4" id="KW-1185">Reference proteome</keyword>
<sequence>MAHPNVTFIVDLDVLKDSTIKVRVINLWNLFSFYNNVELFSIELILIYEQGTKIQANVLKKYIYRFKSILKDGLAFYIKCLSFASQKMGAFSFLHDTWFLSLLITNLLSHWPILKTLLSVNVIGLIVAFGEMVRDNADIKKHRLNL</sequence>
<name>A0A9R1W8Z7_LACSA</name>
<dbReference type="InterPro" id="IPR003871">
    <property type="entry name" value="RFA1B/D_OB_1st"/>
</dbReference>
<evidence type="ECO:0000313" key="3">
    <source>
        <dbReference type="EMBL" id="KAJ0222232.1"/>
    </source>
</evidence>
<dbReference type="EMBL" id="NBSK02000002">
    <property type="protein sequence ID" value="KAJ0222232.1"/>
    <property type="molecule type" value="Genomic_DNA"/>
</dbReference>
<feature type="domain" description="Replication protein A 70 kDa DNA-binding subunit B/D first OB fold" evidence="2">
    <location>
        <begin position="19"/>
        <end position="83"/>
    </location>
</feature>
<keyword evidence="1" id="KW-0812">Transmembrane</keyword>
<feature type="transmembrane region" description="Helical" evidence="1">
    <location>
        <begin position="113"/>
        <end position="133"/>
    </location>
</feature>
<dbReference type="Gene3D" id="2.40.50.140">
    <property type="entry name" value="Nucleic acid-binding proteins"/>
    <property type="match status" value="1"/>
</dbReference>
<comment type="caution">
    <text evidence="3">The sequence shown here is derived from an EMBL/GenBank/DDBJ whole genome shotgun (WGS) entry which is preliminary data.</text>
</comment>
<organism evidence="3 4">
    <name type="scientific">Lactuca sativa</name>
    <name type="common">Garden lettuce</name>
    <dbReference type="NCBI Taxonomy" id="4236"/>
    <lineage>
        <taxon>Eukaryota</taxon>
        <taxon>Viridiplantae</taxon>
        <taxon>Streptophyta</taxon>
        <taxon>Embryophyta</taxon>
        <taxon>Tracheophyta</taxon>
        <taxon>Spermatophyta</taxon>
        <taxon>Magnoliopsida</taxon>
        <taxon>eudicotyledons</taxon>
        <taxon>Gunneridae</taxon>
        <taxon>Pentapetalae</taxon>
        <taxon>asterids</taxon>
        <taxon>campanulids</taxon>
        <taxon>Asterales</taxon>
        <taxon>Asteraceae</taxon>
        <taxon>Cichorioideae</taxon>
        <taxon>Cichorieae</taxon>
        <taxon>Lactucinae</taxon>
        <taxon>Lactuca</taxon>
    </lineage>
</organism>
<evidence type="ECO:0000256" key="1">
    <source>
        <dbReference type="SAM" id="Phobius"/>
    </source>
</evidence>
<dbReference type="AlphaFoldDB" id="A0A9R1W8Z7"/>